<comment type="caution">
    <text evidence="1">The sequence shown here is derived from an EMBL/GenBank/DDBJ whole genome shotgun (WGS) entry which is preliminary data.</text>
</comment>
<reference evidence="1" key="1">
    <citation type="submission" date="2022-07" db="EMBL/GenBank/DDBJ databases">
        <title>Phylogenomic reconstructions and comparative analyses of Kickxellomycotina fungi.</title>
        <authorList>
            <person name="Reynolds N.K."/>
            <person name="Stajich J.E."/>
            <person name="Barry K."/>
            <person name="Grigoriev I.V."/>
            <person name="Crous P."/>
            <person name="Smith M.E."/>
        </authorList>
    </citation>
    <scope>NUCLEOTIDE SEQUENCE</scope>
    <source>
        <strain evidence="1">CBS 109366</strain>
    </source>
</reference>
<proteinExistence type="predicted"/>
<dbReference type="EC" id="3.4.11.9" evidence="1"/>
<evidence type="ECO:0000313" key="2">
    <source>
        <dbReference type="Proteomes" id="UP001140234"/>
    </source>
</evidence>
<gene>
    <name evidence="1" type="primary">SEC8</name>
    <name evidence="1" type="ORF">IWQ57_000740</name>
</gene>
<evidence type="ECO:0000313" key="1">
    <source>
        <dbReference type="EMBL" id="KAJ2774606.1"/>
    </source>
</evidence>
<accession>A0ACC1K7K7</accession>
<keyword evidence="1" id="KW-0645">Protease</keyword>
<sequence length="972" mass="108071">MDAHRSRQSSRSQRSADHSSAGAAERKEQALRQAEVNEYYGGFNDSILTFSGLHGRIHDASSSVNAVKGSLQRVRRMLLEERGSLDQLYSKSNQLGAIVAILKRLEEVKKVREEISAYAREKKFLAAAGKLVQDMQFVFDPELDSIEALAGLRQLLEKEKADLIQKLVDELHSHIYLKSVYCERRMGVEGEDGGDGTDDAGGDAGAAGAAGQKPLGKSDRPGRHRMRRVRKAKKASESGDDAESNPEADSFAYVEMLLESLATLETTNETLQEIKSSISLELSRLIDGIIGEVEERNRVLISRSRVTDHDDPLLAQDADREVLSDFARILFARLESVLEYHDYVLDIVHHFDRNERYSLTSALSPVSPPTPAAARRSRPYTIGDIWGAMKTEILALLKDYLIVEDAQAGPVDIAHSSGDAGVKDLFHMEKGDGLASAADALYTQIERHFQSLTTSIADRKKELTTPAVIDEYADQQNSLQHKLLVEPGIEHAPVLLNMALRFTSRVAPMVASGAAGSPSAILSPAVRRSVAGDLSPASPLVAGPQAAPGDADADEYLQTFFRKVFLPHAEAQAMRLFDAVTSASDAFDVDLNTYFGGRPVFRSAAAIVPLLHDFGGLLNSLDMFRGENWGILLQLSTRYYDKCLELFQDTVRSPENQTYLSVRWSENMEMQLLFDRRFRQAEKPGDVDREIRQEEALKTDRSLNLYELIFDVKRLVCLAQLHQTLEWLLAQLDRISAERAAVLRKQEGPAAAAQLKRHEADKSKVVNRYLSLSVQCLMVLRIEVRTHCFHYLDLATREGDYRLDSEALEPESYIQALNADVSTVEEKMEACLPANKLALVFGHVSVLMAHILIANTRHIKSFNAAGNKKMVRNILALQQNLTNIALSEESGLDRARKFYELYDLGADGILKHIAEHGPAFSFDDYRRMIDFVYSGDSDQRTAPPSSQHEAHVRRLHELLSQPAGAPVRSAKA</sequence>
<protein>
    <submittedName>
        <fullName evidence="1">Exocyst subunit</fullName>
        <ecNumber evidence="1">3.4.11.9</ecNumber>
    </submittedName>
</protein>
<organism evidence="1 2">
    <name type="scientific">Coemansia nantahalensis</name>
    <dbReference type="NCBI Taxonomy" id="2789366"/>
    <lineage>
        <taxon>Eukaryota</taxon>
        <taxon>Fungi</taxon>
        <taxon>Fungi incertae sedis</taxon>
        <taxon>Zoopagomycota</taxon>
        <taxon>Kickxellomycotina</taxon>
        <taxon>Kickxellomycetes</taxon>
        <taxon>Kickxellales</taxon>
        <taxon>Kickxellaceae</taxon>
        <taxon>Coemansia</taxon>
    </lineage>
</organism>
<dbReference type="EMBL" id="JANBUJ010000083">
    <property type="protein sequence ID" value="KAJ2774606.1"/>
    <property type="molecule type" value="Genomic_DNA"/>
</dbReference>
<dbReference type="Proteomes" id="UP001140234">
    <property type="component" value="Unassembled WGS sequence"/>
</dbReference>
<keyword evidence="1" id="KW-0031">Aminopeptidase</keyword>
<keyword evidence="2" id="KW-1185">Reference proteome</keyword>
<name>A0ACC1K7K7_9FUNG</name>
<keyword evidence="1" id="KW-0378">Hydrolase</keyword>